<dbReference type="InterPro" id="IPR014858">
    <property type="entry name" value="BrxB"/>
</dbReference>
<accession>A0ABQ5JN90</accession>
<evidence type="ECO:0000313" key="2">
    <source>
        <dbReference type="Proteomes" id="UP001055149"/>
    </source>
</evidence>
<dbReference type="EMBL" id="BQXH01000024">
    <property type="protein sequence ID" value="GKS82285.1"/>
    <property type="molecule type" value="Genomic_DNA"/>
</dbReference>
<dbReference type="Proteomes" id="UP001055149">
    <property type="component" value="Unassembled WGS sequence"/>
</dbReference>
<organism evidence="1 2">
    <name type="scientific">Ligilactobacillus pabuli</name>
    <dbReference type="NCBI Taxonomy" id="2886039"/>
    <lineage>
        <taxon>Bacteria</taxon>
        <taxon>Bacillati</taxon>
        <taxon>Bacillota</taxon>
        <taxon>Bacilli</taxon>
        <taxon>Lactobacillales</taxon>
        <taxon>Lactobacillaceae</taxon>
        <taxon>Ligilactobacillus</taxon>
    </lineage>
</organism>
<evidence type="ECO:0008006" key="3">
    <source>
        <dbReference type="Google" id="ProtNLM"/>
    </source>
</evidence>
<sequence>MSKINDKFGKLREKMQNNDFQENAGLSNEVGYYVFSYDASQELVVREYIKEMKNDLTIATSGFKIQEFNIFEIMLQIIDQFDYREAFEDMEKEEGIDEVALQINNILEMTENENLIVKYVKERLTDEQTIIFLTGIGQVFPLLRAHTILNTMTQVIDEYPVIMFYPGEYDGLSLKAFAEVADNNYYRAFPI</sequence>
<name>A0ABQ5JN90_9LACO</name>
<dbReference type="Pfam" id="PF08747">
    <property type="entry name" value="BrxB"/>
    <property type="match status" value="1"/>
</dbReference>
<protein>
    <recommendedName>
        <fullName evidence="3">DUF1788 domain-containing protein</fullName>
    </recommendedName>
</protein>
<gene>
    <name evidence="1" type="ORF">LPAF129_19710</name>
</gene>
<reference evidence="1" key="1">
    <citation type="journal article" date="2022" name="Int. J. Syst. Evol. Microbiol.">
        <title>A novel species of lactic acid bacteria, Ligilactobacillus pabuli sp. nov., isolated from alfalfa silage.</title>
        <authorList>
            <person name="Tohno M."/>
            <person name="Tanizawa Y."/>
            <person name="Sawada H."/>
            <person name="Sakamoto M."/>
            <person name="Ohkuma M."/>
            <person name="Kobayashi H."/>
        </authorList>
    </citation>
    <scope>NUCLEOTIDE SEQUENCE</scope>
    <source>
        <strain evidence="1">AF129</strain>
    </source>
</reference>
<dbReference type="RefSeq" id="WP_244056754.1">
    <property type="nucleotide sequence ID" value="NZ_BQXH01000024.1"/>
</dbReference>
<keyword evidence="2" id="KW-1185">Reference proteome</keyword>
<comment type="caution">
    <text evidence="1">The sequence shown here is derived from an EMBL/GenBank/DDBJ whole genome shotgun (WGS) entry which is preliminary data.</text>
</comment>
<proteinExistence type="predicted"/>
<evidence type="ECO:0000313" key="1">
    <source>
        <dbReference type="EMBL" id="GKS82285.1"/>
    </source>
</evidence>